<dbReference type="EMBL" id="OX395141">
    <property type="protein sequence ID" value="CAI5795594.1"/>
    <property type="molecule type" value="Genomic_DNA"/>
</dbReference>
<evidence type="ECO:0000313" key="3">
    <source>
        <dbReference type="Proteomes" id="UP001178461"/>
    </source>
</evidence>
<dbReference type="PANTHER" id="PTHR14817:SF2">
    <property type="entry name" value="COILED-COIL DOMAIN-CONTAINING PROTEIN 15"/>
    <property type="match status" value="1"/>
</dbReference>
<dbReference type="AlphaFoldDB" id="A0AA35PPF3"/>
<sequence length="529" mass="61292">MLRGEAQGRKTSRKEPRSPEEVLRLLPDVPDLKLLSAVNWNVLAERTQHVVAVGAWVESAQDDAVQEENTVFTAAAQIEEAYKEQRKEKERLLKRFQEEVKHRVNQHIKMRRKHQLQKSYEAALKESSVVIGFSDSALQLTPKKSTCLYRHNTDSAICSTGNKINSMQRPDYEGDLEEKVLNVQFSEHAKTVRKTVQQVRRRLASRKSVSESDSAPELPGGAWENRLTIQKPASPKTIPGNAEEGDRGEFLLVGHHDLPAELQGQEQGQRNKDSYYTVQFQKVNNEILKSTYPTADNEPRDARILWSGTEKEESKKQRQGQYLRYRRLFMDIEREQVKEQQRQKEWQRKMEKIKKEKELRRHAEEQRMQERQRVQERHYDNEPRIQETYQAGELKIQEGASQGDVNAKGKAYEKLEHLKLGDMLEKKKVAERQQRNKEYSRYAEALRAQMREKIKMYNISLPLLCFCGTDFWDSHPDSCANNCVFYKNHKAYAQALQSVISSCNVIDGGSNTRLAAHTFATVHARAKNS</sequence>
<dbReference type="InterPro" id="IPR037693">
    <property type="entry name" value="CCDC15"/>
</dbReference>
<dbReference type="Proteomes" id="UP001178461">
    <property type="component" value="Chromosome 15"/>
</dbReference>
<organism evidence="2 3">
    <name type="scientific">Podarcis lilfordi</name>
    <name type="common">Lilford's wall lizard</name>
    <dbReference type="NCBI Taxonomy" id="74358"/>
    <lineage>
        <taxon>Eukaryota</taxon>
        <taxon>Metazoa</taxon>
        <taxon>Chordata</taxon>
        <taxon>Craniata</taxon>
        <taxon>Vertebrata</taxon>
        <taxon>Euteleostomi</taxon>
        <taxon>Lepidosauria</taxon>
        <taxon>Squamata</taxon>
        <taxon>Bifurcata</taxon>
        <taxon>Unidentata</taxon>
        <taxon>Episquamata</taxon>
        <taxon>Laterata</taxon>
        <taxon>Lacertibaenia</taxon>
        <taxon>Lacertidae</taxon>
        <taxon>Podarcis</taxon>
    </lineage>
</organism>
<feature type="region of interest" description="Disordered" evidence="1">
    <location>
        <begin position="1"/>
        <end position="21"/>
    </location>
</feature>
<keyword evidence="3" id="KW-1185">Reference proteome</keyword>
<accession>A0AA35PPF3</accession>
<gene>
    <name evidence="2" type="ORF">PODLI_1B012243</name>
</gene>
<proteinExistence type="predicted"/>
<evidence type="ECO:0000256" key="1">
    <source>
        <dbReference type="SAM" id="MobiDB-lite"/>
    </source>
</evidence>
<dbReference type="PANTHER" id="PTHR14817">
    <property type="entry name" value="COILED-COIL DOMAIN-CONTAINING PROTEIN 15"/>
    <property type="match status" value="1"/>
</dbReference>
<feature type="region of interest" description="Disordered" evidence="1">
    <location>
        <begin position="357"/>
        <end position="377"/>
    </location>
</feature>
<dbReference type="GO" id="GO:0005813">
    <property type="term" value="C:centrosome"/>
    <property type="evidence" value="ECO:0007669"/>
    <property type="project" value="TreeGrafter"/>
</dbReference>
<evidence type="ECO:0000313" key="2">
    <source>
        <dbReference type="EMBL" id="CAI5795594.1"/>
    </source>
</evidence>
<protein>
    <recommendedName>
        <fullName evidence="4">Coiled-coil domain containing 15</fullName>
    </recommendedName>
</protein>
<feature type="region of interest" description="Disordered" evidence="1">
    <location>
        <begin position="203"/>
        <end position="245"/>
    </location>
</feature>
<evidence type="ECO:0008006" key="4">
    <source>
        <dbReference type="Google" id="ProtNLM"/>
    </source>
</evidence>
<name>A0AA35PPF3_9SAUR</name>
<reference evidence="2" key="1">
    <citation type="submission" date="2022-12" db="EMBL/GenBank/DDBJ databases">
        <authorList>
            <person name="Alioto T."/>
            <person name="Alioto T."/>
            <person name="Gomez Garrido J."/>
        </authorList>
    </citation>
    <scope>NUCLEOTIDE SEQUENCE</scope>
</reference>